<accession>A0A382VFG8</accession>
<organism evidence="2">
    <name type="scientific">marine metagenome</name>
    <dbReference type="NCBI Taxonomy" id="408172"/>
    <lineage>
        <taxon>unclassified sequences</taxon>
        <taxon>metagenomes</taxon>
        <taxon>ecological metagenomes</taxon>
    </lineage>
</organism>
<feature type="domain" description="DUF4440" evidence="1">
    <location>
        <begin position="38"/>
        <end position="112"/>
    </location>
</feature>
<evidence type="ECO:0000259" key="1">
    <source>
        <dbReference type="Pfam" id="PF14534"/>
    </source>
</evidence>
<dbReference type="Pfam" id="PF14534">
    <property type="entry name" value="DUF4440"/>
    <property type="match status" value="1"/>
</dbReference>
<dbReference type="AlphaFoldDB" id="A0A382VFG8"/>
<sequence length="112" mass="12076">MRLLSMRSCVIALITWVAVGSMVYADHHLGDEDVATAIRAVNQKLMDCMNSGDTDCAAMQYTSNAVYMGPNAEPLKGRDAIRENMADDGTTVVQLIADEIEVYGDTASELGT</sequence>
<proteinExistence type="predicted"/>
<dbReference type="InterPro" id="IPR032710">
    <property type="entry name" value="NTF2-like_dom_sf"/>
</dbReference>
<dbReference type="SUPFAM" id="SSF54427">
    <property type="entry name" value="NTF2-like"/>
    <property type="match status" value="1"/>
</dbReference>
<reference evidence="2" key="1">
    <citation type="submission" date="2018-05" db="EMBL/GenBank/DDBJ databases">
        <authorList>
            <person name="Lanie J.A."/>
            <person name="Ng W.-L."/>
            <person name="Kazmierczak K.M."/>
            <person name="Andrzejewski T.M."/>
            <person name="Davidsen T.M."/>
            <person name="Wayne K.J."/>
            <person name="Tettelin H."/>
            <person name="Glass J.I."/>
            <person name="Rusch D."/>
            <person name="Podicherti R."/>
            <person name="Tsui H.-C.T."/>
            <person name="Winkler M.E."/>
        </authorList>
    </citation>
    <scope>NUCLEOTIDE SEQUENCE</scope>
</reference>
<protein>
    <recommendedName>
        <fullName evidence="1">DUF4440 domain-containing protein</fullName>
    </recommendedName>
</protein>
<dbReference type="EMBL" id="UINC01151555">
    <property type="protein sequence ID" value="SVD45233.1"/>
    <property type="molecule type" value="Genomic_DNA"/>
</dbReference>
<dbReference type="InterPro" id="IPR027843">
    <property type="entry name" value="DUF4440"/>
</dbReference>
<name>A0A382VFG8_9ZZZZ</name>
<evidence type="ECO:0000313" key="2">
    <source>
        <dbReference type="EMBL" id="SVD45233.1"/>
    </source>
</evidence>
<gene>
    <name evidence="2" type="ORF">METZ01_LOCUS398087</name>
</gene>
<dbReference type="Gene3D" id="3.10.450.50">
    <property type="match status" value="1"/>
</dbReference>